<reference evidence="1" key="1">
    <citation type="journal article" date="2015" name="Proc. Natl. Acad. Sci. U.S.A.">
        <title>Networks of energetic and metabolic interactions define dynamics in microbial communities.</title>
        <authorList>
            <person name="Embree M."/>
            <person name="Liu J.K."/>
            <person name="Al-Bassam M.M."/>
            <person name="Zengler K."/>
        </authorList>
    </citation>
    <scope>NUCLEOTIDE SEQUENCE</scope>
</reference>
<evidence type="ECO:0000313" key="1">
    <source>
        <dbReference type="EMBL" id="KUG25917.1"/>
    </source>
</evidence>
<gene>
    <name evidence="1" type="ORF">ASZ90_004251</name>
</gene>
<proteinExistence type="predicted"/>
<comment type="caution">
    <text evidence="1">The sequence shown here is derived from an EMBL/GenBank/DDBJ whole genome shotgun (WGS) entry which is preliminary data.</text>
</comment>
<dbReference type="AlphaFoldDB" id="A0A0W8FYH5"/>
<accession>A0A0W8FYH5</accession>
<protein>
    <submittedName>
        <fullName evidence="1">Uncharacterized protein</fullName>
    </submittedName>
</protein>
<organism evidence="1">
    <name type="scientific">hydrocarbon metagenome</name>
    <dbReference type="NCBI Taxonomy" id="938273"/>
    <lineage>
        <taxon>unclassified sequences</taxon>
        <taxon>metagenomes</taxon>
        <taxon>ecological metagenomes</taxon>
    </lineage>
</organism>
<name>A0A0W8FYH5_9ZZZZ</name>
<dbReference type="EMBL" id="LNQE01000574">
    <property type="protein sequence ID" value="KUG25917.1"/>
    <property type="molecule type" value="Genomic_DNA"/>
</dbReference>
<sequence length="47" mass="5439">MYCQDLGCQRVSNITSLMNSPAYAGLFAYKTIVYRNSKIQFRLIFRG</sequence>